<feature type="domain" description="Core-binding (CB)" evidence="11">
    <location>
        <begin position="18"/>
        <end position="99"/>
    </location>
</feature>
<comment type="subunit">
    <text evidence="9">Forms a cyclic heterotetrameric complex composed of two molecules of XerC and two molecules of XerD.</text>
</comment>
<dbReference type="HOGENOM" id="CLU_027562_9_0_11"/>
<feature type="domain" description="Tyr recombinase" evidence="10">
    <location>
        <begin position="120"/>
        <end position="302"/>
    </location>
</feature>
<feature type="active site" description="O-(3'-phospho-DNA)-tyrosine intermediate" evidence="9">
    <location>
        <position position="289"/>
    </location>
</feature>
<evidence type="ECO:0000256" key="9">
    <source>
        <dbReference type="HAMAP-Rule" id="MF_01808"/>
    </source>
</evidence>
<keyword evidence="2 9" id="KW-0963">Cytoplasm</keyword>
<keyword evidence="13" id="KW-1185">Reference proteome</keyword>
<dbReference type="GO" id="GO:0005737">
    <property type="term" value="C:cytoplasm"/>
    <property type="evidence" value="ECO:0007669"/>
    <property type="project" value="UniProtKB-SubCell"/>
</dbReference>
<comment type="caution">
    <text evidence="12">The sequence shown here is derived from an EMBL/GenBank/DDBJ whole genome shotgun (WGS) entry which is preliminary data.</text>
</comment>
<keyword evidence="4 9" id="KW-0159">Chromosome partition</keyword>
<dbReference type="STRING" id="1035195.HMPREF9997_01508"/>
<dbReference type="GO" id="GO:0051301">
    <property type="term" value="P:cell division"/>
    <property type="evidence" value="ECO:0007669"/>
    <property type="project" value="UniProtKB-KW"/>
</dbReference>
<evidence type="ECO:0000313" key="12">
    <source>
        <dbReference type="EMBL" id="EKX90293.1"/>
    </source>
</evidence>
<dbReference type="PATRIC" id="fig|1035195.3.peg.1359"/>
<dbReference type="InterPro" id="IPR002104">
    <property type="entry name" value="Integrase_catalytic"/>
</dbReference>
<reference evidence="12 13" key="1">
    <citation type="submission" date="2012-05" db="EMBL/GenBank/DDBJ databases">
        <authorList>
            <person name="Weinstock G."/>
            <person name="Sodergren E."/>
            <person name="Lobos E.A."/>
            <person name="Fulton L."/>
            <person name="Fulton R."/>
            <person name="Courtney L."/>
            <person name="Fronick C."/>
            <person name="O'Laughlin M."/>
            <person name="Godfrey J."/>
            <person name="Wilson R.M."/>
            <person name="Miner T."/>
            <person name="Farmer C."/>
            <person name="Delehaunty K."/>
            <person name="Cordes M."/>
            <person name="Minx P."/>
            <person name="Tomlinson C."/>
            <person name="Chen J."/>
            <person name="Wollam A."/>
            <person name="Pepin K.H."/>
            <person name="Bhonagiri V."/>
            <person name="Zhang X."/>
            <person name="Suruliraj S."/>
            <person name="Warren W."/>
            <person name="Mitreva M."/>
            <person name="Mardis E.R."/>
            <person name="Wilson R.K."/>
        </authorList>
    </citation>
    <scope>NUCLEOTIDE SEQUENCE [LARGE SCALE GENOMIC DNA]</scope>
    <source>
        <strain evidence="12 13">F0235</strain>
    </source>
</reference>
<organism evidence="12 13">
    <name type="scientific">Corynebacterium durum F0235</name>
    <dbReference type="NCBI Taxonomy" id="1035195"/>
    <lineage>
        <taxon>Bacteria</taxon>
        <taxon>Bacillati</taxon>
        <taxon>Actinomycetota</taxon>
        <taxon>Actinomycetes</taxon>
        <taxon>Mycobacteriales</taxon>
        <taxon>Corynebacteriaceae</taxon>
        <taxon>Corynebacterium</taxon>
    </lineage>
</organism>
<name>L1MGC9_9CORY</name>
<comment type="similarity">
    <text evidence="9">Belongs to the 'phage' integrase family. XerC subfamily.</text>
</comment>
<dbReference type="InterPro" id="IPR010998">
    <property type="entry name" value="Integrase_recombinase_N"/>
</dbReference>
<dbReference type="EMBL" id="AMEM01000018">
    <property type="protein sequence ID" value="EKX90293.1"/>
    <property type="molecule type" value="Genomic_DNA"/>
</dbReference>
<dbReference type="GO" id="GO:0003677">
    <property type="term" value="F:DNA binding"/>
    <property type="evidence" value="ECO:0007669"/>
    <property type="project" value="UniProtKB-UniRule"/>
</dbReference>
<evidence type="ECO:0000256" key="8">
    <source>
        <dbReference type="ARBA" id="ARBA00023306"/>
    </source>
</evidence>
<dbReference type="PANTHER" id="PTHR30349">
    <property type="entry name" value="PHAGE INTEGRASE-RELATED"/>
    <property type="match status" value="1"/>
</dbReference>
<keyword evidence="6 9" id="KW-0238">DNA-binding</keyword>
<dbReference type="RefSeq" id="WP_006063737.1">
    <property type="nucleotide sequence ID" value="NZ_KB290831.1"/>
</dbReference>
<sequence>MGESEAEAAHVKSTVPPSAVQLALEDYAEELALLRGKSPATIKGYTSDISTFIAQHPSWEDFTLLTMRQWLAQAAAEGKARTTLARRTAALKGFSTWAAKKGYVASDVAARLVTPKAGKHLPHVLKQKDAATLMDNAASTSEPEFLRDVAMLEVLYASGLRVSELCGLDVNSVDRSRGSAKVRGKGDKERVVPLGSVALEAIAAWENNGRGQLAAPGEQALFVGKRGARINPRQVQRVVKRAAAQAGLADTSPHGLRHSAATHMLEGGADLRVVQEMLGHSSLQTTQIYTHVSAQRLRDAYKNAHPRA</sequence>
<dbReference type="CDD" id="cd00798">
    <property type="entry name" value="INT_XerDC_C"/>
    <property type="match status" value="1"/>
</dbReference>
<protein>
    <recommendedName>
        <fullName evidence="9">Tyrosine recombinase XerC</fullName>
    </recommendedName>
</protein>
<dbReference type="PANTHER" id="PTHR30349:SF77">
    <property type="entry name" value="TYROSINE RECOMBINASE XERC"/>
    <property type="match status" value="1"/>
</dbReference>
<evidence type="ECO:0000259" key="11">
    <source>
        <dbReference type="PROSITE" id="PS51900"/>
    </source>
</evidence>
<dbReference type="Proteomes" id="UP000010445">
    <property type="component" value="Unassembled WGS sequence"/>
</dbReference>
<feature type="active site" evidence="9">
    <location>
        <position position="280"/>
    </location>
</feature>
<evidence type="ECO:0000256" key="2">
    <source>
        <dbReference type="ARBA" id="ARBA00022490"/>
    </source>
</evidence>
<keyword evidence="3 9" id="KW-0132">Cell division</keyword>
<dbReference type="PROSITE" id="PS51898">
    <property type="entry name" value="TYR_RECOMBINASE"/>
    <property type="match status" value="1"/>
</dbReference>
<feature type="active site" evidence="9">
    <location>
        <position position="161"/>
    </location>
</feature>
<accession>L1MGC9</accession>
<dbReference type="InterPro" id="IPR050090">
    <property type="entry name" value="Tyrosine_recombinase_XerCD"/>
</dbReference>
<dbReference type="HAMAP" id="MF_01808">
    <property type="entry name" value="Recomb_XerC_XerD"/>
    <property type="match status" value="1"/>
</dbReference>
<keyword evidence="8 9" id="KW-0131">Cell cycle</keyword>
<gene>
    <name evidence="9" type="primary">xerC</name>
    <name evidence="12" type="ORF">HMPREF9997_01508</name>
</gene>
<dbReference type="SUPFAM" id="SSF47823">
    <property type="entry name" value="lambda integrase-like, N-terminal domain"/>
    <property type="match status" value="1"/>
</dbReference>
<feature type="active site" evidence="9">
    <location>
        <position position="254"/>
    </location>
</feature>
<evidence type="ECO:0000256" key="4">
    <source>
        <dbReference type="ARBA" id="ARBA00022829"/>
    </source>
</evidence>
<feature type="active site" evidence="9">
    <location>
        <position position="257"/>
    </location>
</feature>
<comment type="function">
    <text evidence="9">Site-specific tyrosine recombinase, which acts by catalyzing the cutting and rejoining of the recombining DNA molecules. The XerC-XerD complex is essential to convert dimers of the bacterial chromosome into monomers to permit their segregation at cell division. It also contributes to the segregational stability of plasmids.</text>
</comment>
<dbReference type="GO" id="GO:0007059">
    <property type="term" value="P:chromosome segregation"/>
    <property type="evidence" value="ECO:0007669"/>
    <property type="project" value="UniProtKB-UniRule"/>
</dbReference>
<evidence type="ECO:0000256" key="7">
    <source>
        <dbReference type="ARBA" id="ARBA00023172"/>
    </source>
</evidence>
<dbReference type="Gene3D" id="1.10.443.10">
    <property type="entry name" value="Intergrase catalytic core"/>
    <property type="match status" value="1"/>
</dbReference>
<proteinExistence type="inferred from homology"/>
<evidence type="ECO:0000256" key="3">
    <source>
        <dbReference type="ARBA" id="ARBA00022618"/>
    </source>
</evidence>
<keyword evidence="5 9" id="KW-0229">DNA integration</keyword>
<evidence type="ECO:0000256" key="6">
    <source>
        <dbReference type="ARBA" id="ARBA00023125"/>
    </source>
</evidence>
<dbReference type="InterPro" id="IPR011010">
    <property type="entry name" value="DNA_brk_join_enz"/>
</dbReference>
<dbReference type="GO" id="GO:0006313">
    <property type="term" value="P:DNA transposition"/>
    <property type="evidence" value="ECO:0007669"/>
    <property type="project" value="UniProtKB-UniRule"/>
</dbReference>
<dbReference type="InterPro" id="IPR013762">
    <property type="entry name" value="Integrase-like_cat_sf"/>
</dbReference>
<dbReference type="Pfam" id="PF00589">
    <property type="entry name" value="Phage_integrase"/>
    <property type="match status" value="1"/>
</dbReference>
<comment type="subcellular location">
    <subcellularLocation>
        <location evidence="1 9">Cytoplasm</location>
    </subcellularLocation>
</comment>
<keyword evidence="7 9" id="KW-0233">DNA recombination</keyword>
<dbReference type="SUPFAM" id="SSF56349">
    <property type="entry name" value="DNA breaking-rejoining enzymes"/>
    <property type="match status" value="1"/>
</dbReference>
<evidence type="ECO:0000313" key="13">
    <source>
        <dbReference type="Proteomes" id="UP000010445"/>
    </source>
</evidence>
<feature type="active site" evidence="9">
    <location>
        <position position="185"/>
    </location>
</feature>
<dbReference type="PROSITE" id="PS51900">
    <property type="entry name" value="CB"/>
    <property type="match status" value="1"/>
</dbReference>
<dbReference type="eggNOG" id="COG4974">
    <property type="taxonomic scope" value="Bacteria"/>
</dbReference>
<dbReference type="GO" id="GO:0009037">
    <property type="term" value="F:tyrosine-based site-specific recombinase activity"/>
    <property type="evidence" value="ECO:0007669"/>
    <property type="project" value="UniProtKB-UniRule"/>
</dbReference>
<dbReference type="Pfam" id="PF02899">
    <property type="entry name" value="Phage_int_SAM_1"/>
    <property type="match status" value="1"/>
</dbReference>
<dbReference type="InterPro" id="IPR023009">
    <property type="entry name" value="Tyrosine_recombinase_XerC/XerD"/>
</dbReference>
<evidence type="ECO:0000256" key="1">
    <source>
        <dbReference type="ARBA" id="ARBA00004496"/>
    </source>
</evidence>
<dbReference type="AlphaFoldDB" id="L1MGC9"/>
<dbReference type="NCBIfam" id="NF001399">
    <property type="entry name" value="PRK00283.1"/>
    <property type="match status" value="1"/>
</dbReference>
<evidence type="ECO:0000259" key="10">
    <source>
        <dbReference type="PROSITE" id="PS51898"/>
    </source>
</evidence>
<dbReference type="InterPro" id="IPR044068">
    <property type="entry name" value="CB"/>
</dbReference>
<dbReference type="Gene3D" id="1.10.150.130">
    <property type="match status" value="1"/>
</dbReference>
<dbReference type="OrthoDB" id="9801717at2"/>
<evidence type="ECO:0000256" key="5">
    <source>
        <dbReference type="ARBA" id="ARBA00022908"/>
    </source>
</evidence>
<dbReference type="InterPro" id="IPR004107">
    <property type="entry name" value="Integrase_SAM-like_N"/>
</dbReference>